<dbReference type="EMBL" id="JSVA01000041">
    <property type="protein sequence ID" value="KOF01346.1"/>
    <property type="molecule type" value="Genomic_DNA"/>
</dbReference>
<evidence type="ECO:0000256" key="3">
    <source>
        <dbReference type="ARBA" id="ARBA00022989"/>
    </source>
</evidence>
<reference evidence="8" key="1">
    <citation type="submission" date="2014-11" db="EMBL/GenBank/DDBJ databases">
        <title>Genome sequencing of Roseivirga sp. D-25.</title>
        <authorList>
            <person name="Selvaratnam C."/>
            <person name="Thevarajoo S."/>
            <person name="Goh K.M."/>
            <person name="Eee R."/>
            <person name="Chan K.-G."/>
            <person name="Chong C.S."/>
        </authorList>
    </citation>
    <scope>NUCLEOTIDE SEQUENCE [LARGE SCALE GENOMIC DNA]</scope>
    <source>
        <strain evidence="8">D-25</strain>
    </source>
</reference>
<dbReference type="AlphaFoldDB" id="A0A0L8AGD0"/>
<sequence length="236" mass="26482">MQAVSIQTSQNIQLEYPLAGIGDRILAFVLDAIIILSFFFITSVTLAATGISMSVAMNVMLSIVAYLYRLISEVFFNGQTVGKKALSIKVVKLDGSVPSFGAYFLRWLMEPIDFFIVGLGVVFIILTKNGQRVGDLLAGTTVVKIKKITATNVRNKIIMETVDENYVPKIPEAAQLTDHEIRLIKDALSVFRDGAKEKPLLLIEEKIKEKYNIQSDMPTVKFMYTLLRDHTYYMTK</sequence>
<dbReference type="RefSeq" id="WP_053225142.1">
    <property type="nucleotide sequence ID" value="NZ_JSVA01000041.1"/>
</dbReference>
<keyword evidence="4 5" id="KW-0472">Membrane</keyword>
<dbReference type="PANTHER" id="PTHR38480:SF1">
    <property type="entry name" value="SLR0254 PROTEIN"/>
    <property type="match status" value="1"/>
</dbReference>
<dbReference type="Pfam" id="PF06271">
    <property type="entry name" value="RDD"/>
    <property type="match status" value="1"/>
</dbReference>
<evidence type="ECO:0000313" key="8">
    <source>
        <dbReference type="Proteomes" id="UP000036908"/>
    </source>
</evidence>
<evidence type="ECO:0000256" key="1">
    <source>
        <dbReference type="ARBA" id="ARBA00004141"/>
    </source>
</evidence>
<feature type="transmembrane region" description="Helical" evidence="5">
    <location>
        <begin position="55"/>
        <end position="71"/>
    </location>
</feature>
<feature type="transmembrane region" description="Helical" evidence="5">
    <location>
        <begin position="25"/>
        <end position="48"/>
    </location>
</feature>
<keyword evidence="3 5" id="KW-1133">Transmembrane helix</keyword>
<gene>
    <name evidence="7" type="ORF">OB69_18020</name>
</gene>
<protein>
    <recommendedName>
        <fullName evidence="6">RDD domain-containing protein</fullName>
    </recommendedName>
</protein>
<keyword evidence="8" id="KW-1185">Reference proteome</keyword>
<dbReference type="GO" id="GO:0016020">
    <property type="term" value="C:membrane"/>
    <property type="evidence" value="ECO:0007669"/>
    <property type="project" value="UniProtKB-SubCell"/>
</dbReference>
<feature type="domain" description="RDD" evidence="6">
    <location>
        <begin position="18"/>
        <end position="139"/>
    </location>
</feature>
<evidence type="ECO:0000256" key="5">
    <source>
        <dbReference type="SAM" id="Phobius"/>
    </source>
</evidence>
<dbReference type="OrthoDB" id="9814143at2"/>
<dbReference type="Proteomes" id="UP000036908">
    <property type="component" value="Unassembled WGS sequence"/>
</dbReference>
<evidence type="ECO:0000313" key="7">
    <source>
        <dbReference type="EMBL" id="KOF01346.1"/>
    </source>
</evidence>
<evidence type="ECO:0000256" key="4">
    <source>
        <dbReference type="ARBA" id="ARBA00023136"/>
    </source>
</evidence>
<comment type="subcellular location">
    <subcellularLocation>
        <location evidence="1">Membrane</location>
        <topology evidence="1">Multi-pass membrane protein</topology>
    </subcellularLocation>
</comment>
<feature type="transmembrane region" description="Helical" evidence="5">
    <location>
        <begin position="104"/>
        <end position="126"/>
    </location>
</feature>
<evidence type="ECO:0000259" key="6">
    <source>
        <dbReference type="Pfam" id="PF06271"/>
    </source>
</evidence>
<proteinExistence type="predicted"/>
<evidence type="ECO:0000256" key="2">
    <source>
        <dbReference type="ARBA" id="ARBA00022692"/>
    </source>
</evidence>
<comment type="caution">
    <text evidence="7">The sequence shown here is derived from an EMBL/GenBank/DDBJ whole genome shotgun (WGS) entry which is preliminary data.</text>
</comment>
<organism evidence="7 8">
    <name type="scientific">Roseivirga seohaensis subsp. aquiponti</name>
    <dbReference type="NCBI Taxonomy" id="1566026"/>
    <lineage>
        <taxon>Bacteria</taxon>
        <taxon>Pseudomonadati</taxon>
        <taxon>Bacteroidota</taxon>
        <taxon>Cytophagia</taxon>
        <taxon>Cytophagales</taxon>
        <taxon>Roseivirgaceae</taxon>
        <taxon>Roseivirga</taxon>
    </lineage>
</organism>
<keyword evidence="2 5" id="KW-0812">Transmembrane</keyword>
<dbReference type="PANTHER" id="PTHR38480">
    <property type="entry name" value="SLR0254 PROTEIN"/>
    <property type="match status" value="1"/>
</dbReference>
<dbReference type="PATRIC" id="fig|1566026.4.peg.2619"/>
<name>A0A0L8AGD0_9BACT</name>
<dbReference type="InterPro" id="IPR010432">
    <property type="entry name" value="RDD"/>
</dbReference>
<accession>A0A0L8AGD0</accession>